<reference evidence="2" key="1">
    <citation type="submission" date="2022-07" db="EMBL/GenBank/DDBJ databases">
        <authorList>
            <person name="Trinca V."/>
            <person name="Uliana J.V.C."/>
            <person name="Torres T.T."/>
            <person name="Ward R.J."/>
            <person name="Monesi N."/>
        </authorList>
    </citation>
    <scope>NUCLEOTIDE SEQUENCE</scope>
    <source>
        <strain evidence="2">HSMRA1968</strain>
        <tissue evidence="2">Whole embryos</tissue>
    </source>
</reference>
<organism evidence="2 3">
    <name type="scientific">Pseudolycoriella hygida</name>
    <dbReference type="NCBI Taxonomy" id="35572"/>
    <lineage>
        <taxon>Eukaryota</taxon>
        <taxon>Metazoa</taxon>
        <taxon>Ecdysozoa</taxon>
        <taxon>Arthropoda</taxon>
        <taxon>Hexapoda</taxon>
        <taxon>Insecta</taxon>
        <taxon>Pterygota</taxon>
        <taxon>Neoptera</taxon>
        <taxon>Endopterygota</taxon>
        <taxon>Diptera</taxon>
        <taxon>Nematocera</taxon>
        <taxon>Sciaroidea</taxon>
        <taxon>Sciaridae</taxon>
        <taxon>Pseudolycoriella</taxon>
    </lineage>
</organism>
<keyword evidence="3" id="KW-1185">Reference proteome</keyword>
<feature type="non-terminal residue" evidence="2">
    <location>
        <position position="304"/>
    </location>
</feature>
<dbReference type="GO" id="GO:0008061">
    <property type="term" value="F:chitin binding"/>
    <property type="evidence" value="ECO:0007669"/>
    <property type="project" value="InterPro"/>
</dbReference>
<dbReference type="GO" id="GO:0005576">
    <property type="term" value="C:extracellular region"/>
    <property type="evidence" value="ECO:0007669"/>
    <property type="project" value="InterPro"/>
</dbReference>
<dbReference type="PROSITE" id="PS50940">
    <property type="entry name" value="CHIT_BIND_II"/>
    <property type="match status" value="3"/>
</dbReference>
<dbReference type="Gene3D" id="2.170.140.10">
    <property type="entry name" value="Chitin binding domain"/>
    <property type="match status" value="1"/>
</dbReference>
<gene>
    <name evidence="2" type="ORF">Bhyg_16100</name>
</gene>
<dbReference type="EMBL" id="WJQU01002992">
    <property type="protein sequence ID" value="KAJ6628669.1"/>
    <property type="molecule type" value="Genomic_DNA"/>
</dbReference>
<dbReference type="AlphaFoldDB" id="A0A9Q0RST0"/>
<feature type="domain" description="Chitin-binding type-2" evidence="1">
    <location>
        <begin position="158"/>
        <end position="217"/>
    </location>
</feature>
<dbReference type="Proteomes" id="UP001151699">
    <property type="component" value="Unassembled WGS sequence"/>
</dbReference>
<dbReference type="Pfam" id="PF01607">
    <property type="entry name" value="CBM_14"/>
    <property type="match status" value="2"/>
</dbReference>
<dbReference type="SUPFAM" id="SSF57625">
    <property type="entry name" value="Invertebrate chitin-binding proteins"/>
    <property type="match status" value="3"/>
</dbReference>
<dbReference type="OrthoDB" id="7250310at2759"/>
<evidence type="ECO:0000259" key="1">
    <source>
        <dbReference type="PROSITE" id="PS50940"/>
    </source>
</evidence>
<evidence type="ECO:0000313" key="3">
    <source>
        <dbReference type="Proteomes" id="UP001151699"/>
    </source>
</evidence>
<dbReference type="InterPro" id="IPR002557">
    <property type="entry name" value="Chitin-bd_dom"/>
</dbReference>
<dbReference type="SMART" id="SM00494">
    <property type="entry name" value="ChtBD2"/>
    <property type="match status" value="4"/>
</dbReference>
<dbReference type="InterPro" id="IPR036508">
    <property type="entry name" value="Chitin-bd_dom_sf"/>
</dbReference>
<accession>A0A9Q0RST0</accession>
<name>A0A9Q0RST0_9DIPT</name>
<feature type="domain" description="Chitin-binding type-2" evidence="1">
    <location>
        <begin position="220"/>
        <end position="277"/>
    </location>
</feature>
<sequence>MIFNKQRRYQWQNAAMTVLVIGAVNRLCYAIDFKCSNQDDFYYAVPDTRCNSYYRCNAQRTRVVHECSPESKFDFYKQTCSRAPGICYEPVCTGRIDGHYPDTTHACRRSYQCKSGRLISVDNCPYGQLFSGHSCTAQDFVTCELPQTTAIAYPFSGDRRCAGLANGLYGAPNTNCARHITCENQEVIKDTECADGYKYDDKVKQCRPASQVAKCSGTTDNLCVGLPNGYNHDPTSTNCSSYIKCFNQKFISREFCSSLAVFNGNLCIPQPLYECPFAKAVVDHDMCHGKLNGFHGDPRKGCVA</sequence>
<feature type="domain" description="Chitin-binding type-2" evidence="1">
    <location>
        <begin position="32"/>
        <end position="89"/>
    </location>
</feature>
<comment type="caution">
    <text evidence="2">The sequence shown here is derived from an EMBL/GenBank/DDBJ whole genome shotgun (WGS) entry which is preliminary data.</text>
</comment>
<proteinExistence type="predicted"/>
<protein>
    <recommendedName>
        <fullName evidence="1">Chitin-binding type-2 domain-containing protein</fullName>
    </recommendedName>
</protein>
<evidence type="ECO:0000313" key="2">
    <source>
        <dbReference type="EMBL" id="KAJ6628669.1"/>
    </source>
</evidence>